<proteinExistence type="inferred from homology"/>
<dbReference type="InterPro" id="IPR027482">
    <property type="entry name" value="Sec1-like_dom2"/>
</dbReference>
<dbReference type="Gene3D" id="1.25.40.850">
    <property type="match status" value="1"/>
</dbReference>
<reference evidence="2 3" key="1">
    <citation type="journal article" date="2009" name="Nat. Biotechnol.">
        <title>Genome sequence of the recombinant protein production host Pichia pastoris.</title>
        <authorList>
            <person name="De Schutter K."/>
            <person name="Lin Y.C."/>
            <person name="Tiels P."/>
            <person name="Van Hecke A."/>
            <person name="Glinka S."/>
            <person name="Weber-Lehmann J."/>
            <person name="Rouze P."/>
            <person name="Van de Peer Y."/>
            <person name="Callewaert N."/>
        </authorList>
    </citation>
    <scope>NUCLEOTIDE SEQUENCE [LARGE SCALE GENOMIC DNA]</scope>
    <source>
        <strain evidence="3">GS115 / ATCC 20864</strain>
    </source>
</reference>
<evidence type="ECO:0000313" key="3">
    <source>
        <dbReference type="Proteomes" id="UP000000314"/>
    </source>
</evidence>
<dbReference type="SMR" id="C4R2C5"/>
<name>C4R2C5_KOMPG</name>
<accession>C4R2C5</accession>
<dbReference type="OrthoDB" id="10262287at2759"/>
<organism evidence="2 3">
    <name type="scientific">Komagataella phaffii (strain GS115 / ATCC 20864)</name>
    <name type="common">Yeast</name>
    <name type="synonym">Pichia pastoris</name>
    <dbReference type="NCBI Taxonomy" id="644223"/>
    <lineage>
        <taxon>Eukaryota</taxon>
        <taxon>Fungi</taxon>
        <taxon>Dikarya</taxon>
        <taxon>Ascomycota</taxon>
        <taxon>Saccharomycotina</taxon>
        <taxon>Pichiomycetes</taxon>
        <taxon>Pichiales</taxon>
        <taxon>Pichiaceae</taxon>
        <taxon>Komagataella</taxon>
    </lineage>
</organism>
<dbReference type="eggNOG" id="KOG1302">
    <property type="taxonomic scope" value="Eukaryota"/>
</dbReference>
<dbReference type="InterPro" id="IPR043155">
    <property type="entry name" value="VPS33_dom3b"/>
</dbReference>
<dbReference type="AlphaFoldDB" id="C4R2C5"/>
<comment type="similarity">
    <text evidence="1">Belongs to the STXBP/unc-18/SEC1 family.</text>
</comment>
<keyword evidence="2" id="KW-0067">ATP-binding</keyword>
<dbReference type="InParanoid" id="C4R2C5"/>
<dbReference type="KEGG" id="ppa:PAS_chr2-2_0264"/>
<dbReference type="SUPFAM" id="SSF56815">
    <property type="entry name" value="Sec1/munc18-like (SM) proteins"/>
    <property type="match status" value="1"/>
</dbReference>
<dbReference type="Proteomes" id="UP000000314">
    <property type="component" value="Chromosome 2"/>
</dbReference>
<dbReference type="InterPro" id="IPR036045">
    <property type="entry name" value="Sec1-like_sf"/>
</dbReference>
<dbReference type="GeneID" id="8198669"/>
<dbReference type="STRING" id="644223.C4R2C5"/>
<dbReference type="GO" id="GO:0005524">
    <property type="term" value="F:ATP binding"/>
    <property type="evidence" value="ECO:0007669"/>
    <property type="project" value="UniProtKB-KW"/>
</dbReference>
<dbReference type="Pfam" id="PF00995">
    <property type="entry name" value="Sec1"/>
    <property type="match status" value="1"/>
</dbReference>
<sequence length="663" mass="75794">MIDLSSVDSKPVDDLFAIFDEINRKLNIQCDHLLILEKKLSQPINFLTPFSALQKVTRITKVIWLENLTDETLHAALNEFNSVVFFCEDSLQNVGRVAKLFRSTILPITETNSMMNTSLITLGSLNQSIRLYLSELSLENDIDYYSWDSILFRIDKDLLSLNSSSDLKKLYQLQSIEPLYALANGLLHLVIHSNFKLRFTNKFIKGANSAKFYDIYQKLYTNYTLNKLSPEKRKILEDVDETLFMDIHSFYNNQCDLFVFERSVDFITPLLTQLTYCGLVHDNFNVEYNTVNLKSETIPLNDELYQEIKDLNFTVVGSLLNSKAKSLQESFEERHKAKDIAQIKDFVSNLTNLTKEQQSLKNHTNLAEAVLAKVHDETGNSENHSEDSLFNQFLELQQDILSNKLDNKTTYKSIQTFFCKYNPPPLLPLRLMILSSIVKNGIRDYEFNALKKDFVDYYGVDYLPVINTLAELSLLTSKKSQPLEQNPNSQLIKDFHNLSTFLNLLPGTEETNLLNPTELDFALPGFVPVITRLIQSVYTRSFIGPNSNPVIPYIAGSNKKYNWKGLDIINTYLTGTMQSKLLIPKSKEQIFTHRTAAPPHSRKGVLRNEEYIIVVMLGGISYGELSTLRVAISKINESMNLNKKLLVLTSSVLKSDDIIKLTK</sequence>
<keyword evidence="3" id="KW-1185">Reference proteome</keyword>
<dbReference type="RefSeq" id="XP_002491929.1">
    <property type="nucleotide sequence ID" value="XM_002491884.1"/>
</dbReference>
<dbReference type="Gene3D" id="3.40.50.2060">
    <property type="match status" value="1"/>
</dbReference>
<dbReference type="Gene3D" id="3.40.50.1910">
    <property type="match status" value="1"/>
</dbReference>
<dbReference type="InterPro" id="IPR043127">
    <property type="entry name" value="Sec-1-like_dom3a"/>
</dbReference>
<dbReference type="PANTHER" id="PTHR11679">
    <property type="entry name" value="VESICLE PROTEIN SORTING-ASSOCIATED"/>
    <property type="match status" value="1"/>
</dbReference>
<evidence type="ECO:0000256" key="1">
    <source>
        <dbReference type="ARBA" id="ARBA00009884"/>
    </source>
</evidence>
<dbReference type="HOGENOM" id="CLU_411079_0_0_1"/>
<evidence type="ECO:0000313" key="2">
    <source>
        <dbReference type="EMBL" id="CAY69649.1"/>
    </source>
</evidence>
<dbReference type="FunCoup" id="C4R2C5">
    <property type="interactions" value="737"/>
</dbReference>
<dbReference type="EMBL" id="FN392320">
    <property type="protein sequence ID" value="CAY69649.1"/>
    <property type="molecule type" value="Genomic_DNA"/>
</dbReference>
<dbReference type="Gene3D" id="3.90.830.10">
    <property type="entry name" value="Syntaxin Binding Protein 1, Chain A, domain 2"/>
    <property type="match status" value="1"/>
</dbReference>
<protein>
    <submittedName>
        <fullName evidence="2">ATP-binding protein that is a subunit of the HOPS complex and the CORVET tethering complex</fullName>
    </submittedName>
</protein>
<dbReference type="GO" id="GO:0016192">
    <property type="term" value="P:vesicle-mediated transport"/>
    <property type="evidence" value="ECO:0007669"/>
    <property type="project" value="InterPro"/>
</dbReference>
<dbReference type="InterPro" id="IPR001619">
    <property type="entry name" value="Sec1-like"/>
</dbReference>
<gene>
    <name evidence="2" type="ordered locus">PAS_chr2-2_0264</name>
</gene>
<dbReference type="OMA" id="EFHIFFV"/>
<keyword evidence="2" id="KW-0547">Nucleotide-binding</keyword>
<dbReference type="InterPro" id="IPR043154">
    <property type="entry name" value="Sec-1-like_dom1"/>
</dbReference>